<keyword evidence="1" id="KW-0808">Transferase</keyword>
<proteinExistence type="predicted"/>
<dbReference type="Gene3D" id="3.40.50.150">
    <property type="entry name" value="Vaccinia Virus protein VP39"/>
    <property type="match status" value="1"/>
</dbReference>
<dbReference type="CDD" id="cd02440">
    <property type="entry name" value="AdoMet_MTases"/>
    <property type="match status" value="1"/>
</dbReference>
<dbReference type="Pfam" id="PF13489">
    <property type="entry name" value="Methyltransf_23"/>
    <property type="match status" value="1"/>
</dbReference>
<name>A0A1M6H2V2_9FLAO</name>
<dbReference type="SUPFAM" id="SSF53335">
    <property type="entry name" value="S-adenosyl-L-methionine-dependent methyltransferases"/>
    <property type="match status" value="1"/>
</dbReference>
<dbReference type="InterPro" id="IPR029063">
    <property type="entry name" value="SAM-dependent_MTases_sf"/>
</dbReference>
<evidence type="ECO:0000313" key="2">
    <source>
        <dbReference type="Proteomes" id="UP000184396"/>
    </source>
</evidence>
<keyword evidence="2" id="KW-1185">Reference proteome</keyword>
<protein>
    <submittedName>
        <fullName evidence="1">Methyltransferase domain-containing protein</fullName>
    </submittedName>
</protein>
<dbReference type="eggNOG" id="COG2227">
    <property type="taxonomic scope" value="Bacteria"/>
</dbReference>
<gene>
    <name evidence="1" type="ORF">SAMN05216261_3000</name>
</gene>
<dbReference type="Proteomes" id="UP000184396">
    <property type="component" value="Unassembled WGS sequence"/>
</dbReference>
<dbReference type="AlphaFoldDB" id="A0A1M6H2V2"/>
<reference evidence="1 2" key="1">
    <citation type="submission" date="2016-11" db="EMBL/GenBank/DDBJ databases">
        <authorList>
            <person name="Jaros S."/>
            <person name="Januszkiewicz K."/>
            <person name="Wedrychowicz H."/>
        </authorList>
    </citation>
    <scope>NUCLEOTIDE SEQUENCE [LARGE SCALE GENOMIC DNA]</scope>
    <source>
        <strain evidence="1 2">CGMCC 1.12213</strain>
    </source>
</reference>
<sequence>MYNSIKKGLKSVIPKRFLIKNEMLFRNIFGVFYKGNNHECNICKKKLRSFIALENQDLLCPFCGSLSRNRRLWQLLQENDAIKGNLLHFSPSRNLYRTLKKKKNINYFSSDFENEFLADYKFDITNIEQKDATFDTIICYHILEHITDDQKAMKELYRVLKPNGKVYIQTPFKTGDIYENDSITTPEERLKHFGQEDHVRVYSIEGLKDRLESNGFNVKQITYSQNEDDLKYGFLSPETVLIANK</sequence>
<dbReference type="GO" id="GO:0008168">
    <property type="term" value="F:methyltransferase activity"/>
    <property type="evidence" value="ECO:0007669"/>
    <property type="project" value="UniProtKB-KW"/>
</dbReference>
<dbReference type="EMBL" id="FQYK01000011">
    <property type="protein sequence ID" value="SHJ16472.1"/>
    <property type="molecule type" value="Genomic_DNA"/>
</dbReference>
<organism evidence="1 2">
    <name type="scientific">Algibacter luteus</name>
    <dbReference type="NCBI Taxonomy" id="1178825"/>
    <lineage>
        <taxon>Bacteria</taxon>
        <taxon>Pseudomonadati</taxon>
        <taxon>Bacteroidota</taxon>
        <taxon>Flavobacteriia</taxon>
        <taxon>Flavobacteriales</taxon>
        <taxon>Flavobacteriaceae</taxon>
        <taxon>Algibacter</taxon>
    </lineage>
</organism>
<dbReference type="GO" id="GO:0032259">
    <property type="term" value="P:methylation"/>
    <property type="evidence" value="ECO:0007669"/>
    <property type="project" value="UniProtKB-KW"/>
</dbReference>
<dbReference type="OrthoDB" id="3896938at2"/>
<keyword evidence="1" id="KW-0489">Methyltransferase</keyword>
<dbReference type="STRING" id="1178825.SAMN05216261_3000"/>
<dbReference type="PANTHER" id="PTHR43861">
    <property type="entry name" value="TRANS-ACONITATE 2-METHYLTRANSFERASE-RELATED"/>
    <property type="match status" value="1"/>
</dbReference>
<accession>A0A1M6H2V2</accession>
<dbReference type="RefSeq" id="WP_019388680.1">
    <property type="nucleotide sequence ID" value="NZ_ALIH01000017.1"/>
</dbReference>
<evidence type="ECO:0000313" key="1">
    <source>
        <dbReference type="EMBL" id="SHJ16472.1"/>
    </source>
</evidence>